<proteinExistence type="inferred from homology"/>
<keyword evidence="5" id="KW-0804">Transcription</keyword>
<dbReference type="InterPro" id="IPR007627">
    <property type="entry name" value="RNA_pol_sigma70_r2"/>
</dbReference>
<evidence type="ECO:0000256" key="3">
    <source>
        <dbReference type="ARBA" id="ARBA00023082"/>
    </source>
</evidence>
<feature type="domain" description="RNA polymerase sigma-70 region 2" evidence="6">
    <location>
        <begin position="10"/>
        <end position="75"/>
    </location>
</feature>
<keyword evidence="4" id="KW-0238">DNA-binding</keyword>
<dbReference type="AlphaFoldDB" id="K1UQ89"/>
<evidence type="ECO:0000256" key="1">
    <source>
        <dbReference type="ARBA" id="ARBA00010641"/>
    </source>
</evidence>
<gene>
    <name evidence="8" type="ORF">LEA_01459</name>
</gene>
<dbReference type="InterPro" id="IPR013325">
    <property type="entry name" value="RNA_pol_sigma_r2"/>
</dbReference>
<reference evidence="8" key="1">
    <citation type="journal article" date="2013" name="Environ. Microbiol.">
        <title>Microbiota from the distal guts of lean and obese adolescents exhibit partial functional redundancy besides clear differences in community structure.</title>
        <authorList>
            <person name="Ferrer M."/>
            <person name="Ruiz A."/>
            <person name="Lanza F."/>
            <person name="Haange S.B."/>
            <person name="Oberbach A."/>
            <person name="Till H."/>
            <person name="Bargiela R."/>
            <person name="Campoy C."/>
            <person name="Segura M.T."/>
            <person name="Richter M."/>
            <person name="von Bergen M."/>
            <person name="Seifert J."/>
            <person name="Suarez A."/>
        </authorList>
    </citation>
    <scope>NUCLEOTIDE SEQUENCE</scope>
</reference>
<dbReference type="Pfam" id="PF04542">
    <property type="entry name" value="Sigma70_r2"/>
    <property type="match status" value="1"/>
</dbReference>
<keyword evidence="2" id="KW-0805">Transcription regulation</keyword>
<evidence type="ECO:0000313" key="8">
    <source>
        <dbReference type="EMBL" id="EKC80365.1"/>
    </source>
</evidence>
<organism evidence="8">
    <name type="scientific">human gut metagenome</name>
    <dbReference type="NCBI Taxonomy" id="408170"/>
    <lineage>
        <taxon>unclassified sequences</taxon>
        <taxon>metagenomes</taxon>
        <taxon>organismal metagenomes</taxon>
    </lineage>
</organism>
<dbReference type="NCBIfam" id="TIGR02937">
    <property type="entry name" value="sigma70-ECF"/>
    <property type="match status" value="1"/>
</dbReference>
<comment type="caution">
    <text evidence="8">The sequence shown here is derived from an EMBL/GenBank/DDBJ whole genome shotgun (WGS) entry which is preliminary data.</text>
</comment>
<evidence type="ECO:0000256" key="5">
    <source>
        <dbReference type="ARBA" id="ARBA00023163"/>
    </source>
</evidence>
<protein>
    <submittedName>
        <fullName evidence="8">Protein containing RNA polymerase sigma-70 domain protein</fullName>
    </submittedName>
</protein>
<dbReference type="Gene3D" id="1.10.10.10">
    <property type="entry name" value="Winged helix-like DNA-binding domain superfamily/Winged helix DNA-binding domain"/>
    <property type="match status" value="1"/>
</dbReference>
<dbReference type="InterPro" id="IPR036388">
    <property type="entry name" value="WH-like_DNA-bd_sf"/>
</dbReference>
<accession>K1UQ89</accession>
<sequence>MNNIELFNQIYEKYYKSIVSYFSRRFDSDEAEDLAQITFMKLWGYLPTLGYIKKEKSLIFKIAKNVLADRLRKNNFADSLDELESIKCLEVFDDITSVEIQQILLKMSELDREIVTLKSYGWSSREIGKIKNMPSSTVRNRLAALKKQIEKELGEPCGRRKHHNTYKT</sequence>
<dbReference type="SUPFAM" id="SSF88946">
    <property type="entry name" value="Sigma2 domain of RNA polymerase sigma factors"/>
    <property type="match status" value="1"/>
</dbReference>
<name>K1UQ89_9ZZZZ</name>
<evidence type="ECO:0000259" key="6">
    <source>
        <dbReference type="Pfam" id="PF04542"/>
    </source>
</evidence>
<feature type="domain" description="RNA polymerase sigma factor 70 region 4 type 2" evidence="7">
    <location>
        <begin position="98"/>
        <end position="148"/>
    </location>
</feature>
<dbReference type="InterPro" id="IPR013324">
    <property type="entry name" value="RNA_pol_sigma_r3/r4-like"/>
</dbReference>
<dbReference type="InterPro" id="IPR039425">
    <property type="entry name" value="RNA_pol_sigma-70-like"/>
</dbReference>
<dbReference type="InterPro" id="IPR013249">
    <property type="entry name" value="RNA_pol_sigma70_r4_t2"/>
</dbReference>
<keyword evidence="3" id="KW-0731">Sigma factor</keyword>
<dbReference type="GO" id="GO:0003677">
    <property type="term" value="F:DNA binding"/>
    <property type="evidence" value="ECO:0007669"/>
    <property type="project" value="UniProtKB-KW"/>
</dbReference>
<dbReference type="PANTHER" id="PTHR43133:SF8">
    <property type="entry name" value="RNA POLYMERASE SIGMA FACTOR HI_1459-RELATED"/>
    <property type="match status" value="1"/>
</dbReference>
<comment type="similarity">
    <text evidence="1">Belongs to the sigma-70 factor family. ECF subfamily.</text>
</comment>
<dbReference type="PANTHER" id="PTHR43133">
    <property type="entry name" value="RNA POLYMERASE ECF-TYPE SIGMA FACTO"/>
    <property type="match status" value="1"/>
</dbReference>
<dbReference type="GO" id="GO:0006352">
    <property type="term" value="P:DNA-templated transcription initiation"/>
    <property type="evidence" value="ECO:0007669"/>
    <property type="project" value="InterPro"/>
</dbReference>
<evidence type="ECO:0000256" key="4">
    <source>
        <dbReference type="ARBA" id="ARBA00023125"/>
    </source>
</evidence>
<dbReference type="InterPro" id="IPR014284">
    <property type="entry name" value="RNA_pol_sigma-70_dom"/>
</dbReference>
<evidence type="ECO:0000256" key="2">
    <source>
        <dbReference type="ARBA" id="ARBA00023015"/>
    </source>
</evidence>
<dbReference type="Gene3D" id="1.10.1740.10">
    <property type="match status" value="1"/>
</dbReference>
<dbReference type="Pfam" id="PF08281">
    <property type="entry name" value="Sigma70_r4_2"/>
    <property type="match status" value="1"/>
</dbReference>
<dbReference type="EMBL" id="AJWY01001012">
    <property type="protein sequence ID" value="EKC80365.1"/>
    <property type="molecule type" value="Genomic_DNA"/>
</dbReference>
<dbReference type="SUPFAM" id="SSF88659">
    <property type="entry name" value="Sigma3 and sigma4 domains of RNA polymerase sigma factors"/>
    <property type="match status" value="1"/>
</dbReference>
<evidence type="ECO:0000259" key="7">
    <source>
        <dbReference type="Pfam" id="PF08281"/>
    </source>
</evidence>
<dbReference type="GO" id="GO:0016987">
    <property type="term" value="F:sigma factor activity"/>
    <property type="evidence" value="ECO:0007669"/>
    <property type="project" value="UniProtKB-KW"/>
</dbReference>